<evidence type="ECO:0000313" key="2">
    <source>
        <dbReference type="EMBL" id="KAF0690046.1"/>
    </source>
</evidence>
<evidence type="ECO:0000313" key="3">
    <source>
        <dbReference type="EMBL" id="VFT95291.1"/>
    </source>
</evidence>
<feature type="coiled-coil region" evidence="1">
    <location>
        <begin position="45"/>
        <end position="72"/>
    </location>
</feature>
<dbReference type="EMBL" id="CAADRA010006417">
    <property type="protein sequence ID" value="VFT95291.1"/>
    <property type="molecule type" value="Genomic_DNA"/>
</dbReference>
<dbReference type="EMBL" id="VJMH01006396">
    <property type="protein sequence ID" value="KAF0690046.1"/>
    <property type="molecule type" value="Genomic_DNA"/>
</dbReference>
<sequence length="142" mass="16567">MSRTEAERAARRKRYLANRADVLAQQKEYRQNNKGRIAVRAKRWYLQNKDRMAQYKKEYQQQNKERIAARKKAYTERNKDRIAAAKSAYYHATKAKNKRRPVEPPAVKTEAKAKLITLDPSVATGVALLTCIRDIFAKDTLR</sequence>
<protein>
    <submittedName>
        <fullName evidence="3">Aste57867_18555 protein</fullName>
    </submittedName>
</protein>
<evidence type="ECO:0000256" key="1">
    <source>
        <dbReference type="SAM" id="Coils"/>
    </source>
</evidence>
<accession>A0A485LAE5</accession>
<organism evidence="3 4">
    <name type="scientific">Aphanomyces stellatus</name>
    <dbReference type="NCBI Taxonomy" id="120398"/>
    <lineage>
        <taxon>Eukaryota</taxon>
        <taxon>Sar</taxon>
        <taxon>Stramenopiles</taxon>
        <taxon>Oomycota</taxon>
        <taxon>Saprolegniomycetes</taxon>
        <taxon>Saprolegniales</taxon>
        <taxon>Verrucalvaceae</taxon>
        <taxon>Aphanomyces</taxon>
    </lineage>
</organism>
<dbReference type="AlphaFoldDB" id="A0A485LAE5"/>
<gene>
    <name evidence="3" type="primary">Aste57867_18555</name>
    <name evidence="2" type="ORF">As57867_018493</name>
    <name evidence="3" type="ORF">ASTE57867_18555</name>
</gene>
<reference evidence="3 4" key="1">
    <citation type="submission" date="2019-03" db="EMBL/GenBank/DDBJ databases">
        <authorList>
            <person name="Gaulin E."/>
            <person name="Dumas B."/>
        </authorList>
    </citation>
    <scope>NUCLEOTIDE SEQUENCE [LARGE SCALE GENOMIC DNA]</scope>
    <source>
        <strain evidence="3">CBS 568.67</strain>
    </source>
</reference>
<proteinExistence type="predicted"/>
<keyword evidence="1" id="KW-0175">Coiled coil</keyword>
<dbReference type="OrthoDB" id="74894at2759"/>
<keyword evidence="4" id="KW-1185">Reference proteome</keyword>
<dbReference type="Proteomes" id="UP000332933">
    <property type="component" value="Unassembled WGS sequence"/>
</dbReference>
<reference evidence="2" key="2">
    <citation type="submission" date="2019-06" db="EMBL/GenBank/DDBJ databases">
        <title>Genomics analysis of Aphanomyces spp. identifies a new class of oomycete effector associated with host adaptation.</title>
        <authorList>
            <person name="Gaulin E."/>
        </authorList>
    </citation>
    <scope>NUCLEOTIDE SEQUENCE</scope>
    <source>
        <strain evidence="2">CBS 578.67</strain>
    </source>
</reference>
<evidence type="ECO:0000313" key="4">
    <source>
        <dbReference type="Proteomes" id="UP000332933"/>
    </source>
</evidence>
<name>A0A485LAE5_9STRA</name>